<organism evidence="8 9">
    <name type="scientific">Neobacillus novalis</name>
    <dbReference type="NCBI Taxonomy" id="220687"/>
    <lineage>
        <taxon>Bacteria</taxon>
        <taxon>Bacillati</taxon>
        <taxon>Bacillota</taxon>
        <taxon>Bacilli</taxon>
        <taxon>Bacillales</taxon>
        <taxon>Bacillaceae</taxon>
        <taxon>Neobacillus</taxon>
    </lineage>
</organism>
<feature type="transmembrane region" description="Helical" evidence="6">
    <location>
        <begin position="315"/>
        <end position="339"/>
    </location>
</feature>
<keyword evidence="4 6" id="KW-1133">Transmembrane helix</keyword>
<feature type="transmembrane region" description="Helical" evidence="6">
    <location>
        <begin position="102"/>
        <end position="124"/>
    </location>
</feature>
<dbReference type="InterPro" id="IPR020846">
    <property type="entry name" value="MFS_dom"/>
</dbReference>
<feature type="transmembrane region" description="Helical" evidence="6">
    <location>
        <begin position="136"/>
        <end position="161"/>
    </location>
</feature>
<evidence type="ECO:0000259" key="7">
    <source>
        <dbReference type="PROSITE" id="PS50850"/>
    </source>
</evidence>
<keyword evidence="3 6" id="KW-0812">Transmembrane</keyword>
<dbReference type="PROSITE" id="PS50850">
    <property type="entry name" value="MFS"/>
    <property type="match status" value="1"/>
</dbReference>
<feature type="transmembrane region" description="Helical" evidence="6">
    <location>
        <begin position="259"/>
        <end position="280"/>
    </location>
</feature>
<feature type="transmembrane region" description="Helical" evidence="6">
    <location>
        <begin position="74"/>
        <end position="96"/>
    </location>
</feature>
<sequence length="422" mass="46621">MEKQNSSYRWVVLAVVFFTYFLIVSQRTAPGLISDQLMKEFHVTASVIGLLTSIQFLAYAGLQIPIGILSDRYGPNLFLVFGALLNGLGALVYSLAGNEACLLLARLLAGMGDAAIWVNLVIILSQWFKVKEFIGLLGLAGMAGSFGFLMATVPFSAWISLSGWRPPFFITGIILCLNAVLLYIVLVKKPKQLFHDDSIKVKKEKRRENTLILLRRIFSTRQAWATFLCHFGLVGSYVGFIGSWAVPYGMHVYEMSRSAASQLIMVGLIGAIIGAPLTSWISSRLATIKRPYVVVHFIVLLCWIAFVLFNGRPPFFMLVMLFFIIGYGNGASALTFAVVRQYFPMKEVGVISGFANTGGFLSAVLLPIIFGKVLDHFHSSASSVGYHYGFIIPVLFSLLGLMGGLLIKEQRKEEKQPRESTV</sequence>
<name>A0AA95MLQ4_9BACI</name>
<evidence type="ECO:0000256" key="5">
    <source>
        <dbReference type="ARBA" id="ARBA00023136"/>
    </source>
</evidence>
<feature type="transmembrane region" description="Helical" evidence="6">
    <location>
        <begin position="223"/>
        <end position="247"/>
    </location>
</feature>
<dbReference type="InterPro" id="IPR011701">
    <property type="entry name" value="MFS"/>
</dbReference>
<feature type="transmembrane region" description="Helical" evidence="6">
    <location>
        <begin position="351"/>
        <end position="374"/>
    </location>
</feature>
<dbReference type="InterPro" id="IPR051337">
    <property type="entry name" value="OPA_Antiporter"/>
</dbReference>
<dbReference type="RefSeq" id="WP_066094217.1">
    <property type="nucleotide sequence ID" value="NZ_CP126114.1"/>
</dbReference>
<evidence type="ECO:0000313" key="9">
    <source>
        <dbReference type="Proteomes" id="UP001178288"/>
    </source>
</evidence>
<gene>
    <name evidence="8" type="ORF">QNH39_27590</name>
</gene>
<evidence type="ECO:0000313" key="8">
    <source>
        <dbReference type="EMBL" id="WHY86284.1"/>
    </source>
</evidence>
<dbReference type="Gene3D" id="1.20.1250.20">
    <property type="entry name" value="MFS general substrate transporter like domains"/>
    <property type="match status" value="2"/>
</dbReference>
<evidence type="ECO:0000256" key="2">
    <source>
        <dbReference type="ARBA" id="ARBA00022448"/>
    </source>
</evidence>
<keyword evidence="5 6" id="KW-0472">Membrane</keyword>
<dbReference type="GO" id="GO:0061513">
    <property type="term" value="F:glucose 6-phosphate:phosphate antiporter activity"/>
    <property type="evidence" value="ECO:0007669"/>
    <property type="project" value="TreeGrafter"/>
</dbReference>
<keyword evidence="9" id="KW-1185">Reference proteome</keyword>
<evidence type="ECO:0000256" key="1">
    <source>
        <dbReference type="ARBA" id="ARBA00004651"/>
    </source>
</evidence>
<dbReference type="KEGG" id="nnv:QNH39_27590"/>
<dbReference type="Proteomes" id="UP001178288">
    <property type="component" value="Chromosome"/>
</dbReference>
<dbReference type="GO" id="GO:0035435">
    <property type="term" value="P:phosphate ion transmembrane transport"/>
    <property type="evidence" value="ECO:0007669"/>
    <property type="project" value="TreeGrafter"/>
</dbReference>
<dbReference type="GO" id="GO:0005886">
    <property type="term" value="C:plasma membrane"/>
    <property type="evidence" value="ECO:0007669"/>
    <property type="project" value="UniProtKB-SubCell"/>
</dbReference>
<feature type="transmembrane region" description="Helical" evidence="6">
    <location>
        <begin position="292"/>
        <end position="309"/>
    </location>
</feature>
<accession>A0AA95MLQ4</accession>
<feature type="transmembrane region" description="Helical" evidence="6">
    <location>
        <begin position="43"/>
        <end position="62"/>
    </location>
</feature>
<feature type="transmembrane region" description="Helical" evidence="6">
    <location>
        <begin position="167"/>
        <end position="186"/>
    </location>
</feature>
<dbReference type="AlphaFoldDB" id="A0AA95MLQ4"/>
<dbReference type="PANTHER" id="PTHR43826:SF3">
    <property type="entry name" value="GLUCOSE-6-PHOSPHATE EXCHANGER SLC37A4"/>
    <property type="match status" value="1"/>
</dbReference>
<feature type="domain" description="Major facilitator superfamily (MFS) profile" evidence="7">
    <location>
        <begin position="12"/>
        <end position="412"/>
    </location>
</feature>
<feature type="transmembrane region" description="Helical" evidence="6">
    <location>
        <begin position="7"/>
        <end position="23"/>
    </location>
</feature>
<dbReference type="EMBL" id="CP126114">
    <property type="protein sequence ID" value="WHY86284.1"/>
    <property type="molecule type" value="Genomic_DNA"/>
</dbReference>
<dbReference type="SUPFAM" id="SSF103473">
    <property type="entry name" value="MFS general substrate transporter"/>
    <property type="match status" value="1"/>
</dbReference>
<protein>
    <submittedName>
        <fullName evidence="8">MFS transporter</fullName>
    </submittedName>
</protein>
<comment type="subcellular location">
    <subcellularLocation>
        <location evidence="1">Cell membrane</location>
        <topology evidence="1">Multi-pass membrane protein</topology>
    </subcellularLocation>
</comment>
<evidence type="ECO:0000256" key="3">
    <source>
        <dbReference type="ARBA" id="ARBA00022692"/>
    </source>
</evidence>
<dbReference type="InterPro" id="IPR036259">
    <property type="entry name" value="MFS_trans_sf"/>
</dbReference>
<proteinExistence type="predicted"/>
<evidence type="ECO:0000256" key="6">
    <source>
        <dbReference type="SAM" id="Phobius"/>
    </source>
</evidence>
<keyword evidence="2" id="KW-0813">Transport</keyword>
<feature type="transmembrane region" description="Helical" evidence="6">
    <location>
        <begin position="386"/>
        <end position="407"/>
    </location>
</feature>
<dbReference type="PANTHER" id="PTHR43826">
    <property type="entry name" value="GLUCOSE-6-PHOSPHATE EXCHANGER SLC37A4"/>
    <property type="match status" value="1"/>
</dbReference>
<dbReference type="Pfam" id="PF07690">
    <property type="entry name" value="MFS_1"/>
    <property type="match status" value="1"/>
</dbReference>
<evidence type="ECO:0000256" key="4">
    <source>
        <dbReference type="ARBA" id="ARBA00022989"/>
    </source>
</evidence>
<reference evidence="8" key="1">
    <citation type="submission" date="2023-05" db="EMBL/GenBank/DDBJ databases">
        <title>Comparative genomics of Bacillaceae isolates and their secondary metabolite potential.</title>
        <authorList>
            <person name="Song L."/>
            <person name="Nielsen L.J."/>
            <person name="Mohite O."/>
            <person name="Xu X."/>
            <person name="Weber T."/>
            <person name="Kovacs A.T."/>
        </authorList>
    </citation>
    <scope>NUCLEOTIDE SEQUENCE</scope>
    <source>
        <strain evidence="8">XLM17</strain>
    </source>
</reference>